<accession>A0ABS3VNY4</accession>
<keyword evidence="4 5" id="KW-0472">Membrane</keyword>
<feature type="transmembrane region" description="Helical" evidence="5">
    <location>
        <begin position="98"/>
        <end position="120"/>
    </location>
</feature>
<dbReference type="PANTHER" id="PTHR10361:SF24">
    <property type="entry name" value="P3 PROTEIN"/>
    <property type="match status" value="1"/>
</dbReference>
<dbReference type="InterPro" id="IPR038770">
    <property type="entry name" value="Na+/solute_symporter_sf"/>
</dbReference>
<feature type="transmembrane region" description="Helical" evidence="5">
    <location>
        <begin position="260"/>
        <end position="281"/>
    </location>
</feature>
<sequence length="290" mass="29786">MSSIIDALLPAVVAVLMFGLGLSLTGADFRRVLRSRRAVGIGLACQLVLLPAVCLVLVSVLGLPGELAVGMMLLAASPGGTTASLFSHLARGDVALNISLTALNSLLSVVTLPVVVNLAIRHFLPGRAASAELGFTEVARLMAIVLVPVLVGMAVRARRVDLATRLDRPIKVLSVAFLTVVAVLTVYLERSRILDYLGAAGLAATLFCLASLTIGYLVPRLFGVAGPQAVAAGMDVGIHNSGLAVTVALSPGMLASAEMAVPAVVYAIVTIPCAAAAVALVTRDRQPVRA</sequence>
<dbReference type="EMBL" id="WVUH01000059">
    <property type="protein sequence ID" value="MBO4206259.1"/>
    <property type="molecule type" value="Genomic_DNA"/>
</dbReference>
<evidence type="ECO:0000256" key="3">
    <source>
        <dbReference type="ARBA" id="ARBA00022989"/>
    </source>
</evidence>
<evidence type="ECO:0000256" key="2">
    <source>
        <dbReference type="ARBA" id="ARBA00022692"/>
    </source>
</evidence>
<dbReference type="Pfam" id="PF01758">
    <property type="entry name" value="SBF"/>
    <property type="match status" value="1"/>
</dbReference>
<dbReference type="Gene3D" id="1.20.1530.20">
    <property type="match status" value="1"/>
</dbReference>
<dbReference type="Proteomes" id="UP000823521">
    <property type="component" value="Unassembled WGS sequence"/>
</dbReference>
<comment type="subcellular location">
    <subcellularLocation>
        <location evidence="1">Membrane</location>
        <topology evidence="1">Multi-pass membrane protein</topology>
    </subcellularLocation>
</comment>
<evidence type="ECO:0000313" key="6">
    <source>
        <dbReference type="EMBL" id="MBO4206259.1"/>
    </source>
</evidence>
<keyword evidence="3 5" id="KW-1133">Transmembrane helix</keyword>
<dbReference type="PANTHER" id="PTHR10361">
    <property type="entry name" value="SODIUM-BILE ACID COTRANSPORTER"/>
    <property type="match status" value="1"/>
</dbReference>
<reference evidence="6 7" key="1">
    <citation type="submission" date="2019-12" db="EMBL/GenBank/DDBJ databases">
        <title>Whole genome sequencing of endophytic Actinobacterium Micromonospora sp. MPMI6T.</title>
        <authorList>
            <person name="Evv R."/>
            <person name="Podile A.R."/>
        </authorList>
    </citation>
    <scope>NUCLEOTIDE SEQUENCE [LARGE SCALE GENOMIC DNA]</scope>
    <source>
        <strain evidence="6 7">MPMI6</strain>
    </source>
</reference>
<evidence type="ECO:0000256" key="4">
    <source>
        <dbReference type="ARBA" id="ARBA00023136"/>
    </source>
</evidence>
<feature type="transmembrane region" description="Helical" evidence="5">
    <location>
        <begin position="140"/>
        <end position="157"/>
    </location>
</feature>
<evidence type="ECO:0000313" key="7">
    <source>
        <dbReference type="Proteomes" id="UP000823521"/>
    </source>
</evidence>
<feature type="transmembrane region" description="Helical" evidence="5">
    <location>
        <begin position="194"/>
        <end position="218"/>
    </location>
</feature>
<feature type="transmembrane region" description="Helical" evidence="5">
    <location>
        <begin position="7"/>
        <end position="27"/>
    </location>
</feature>
<comment type="caution">
    <text evidence="6">The sequence shown here is derived from an EMBL/GenBank/DDBJ whole genome shotgun (WGS) entry which is preliminary data.</text>
</comment>
<evidence type="ECO:0000256" key="5">
    <source>
        <dbReference type="SAM" id="Phobius"/>
    </source>
</evidence>
<organism evidence="6 7">
    <name type="scientific">Micromonospora echinofusca</name>
    <dbReference type="NCBI Taxonomy" id="47858"/>
    <lineage>
        <taxon>Bacteria</taxon>
        <taxon>Bacillati</taxon>
        <taxon>Actinomycetota</taxon>
        <taxon>Actinomycetes</taxon>
        <taxon>Micromonosporales</taxon>
        <taxon>Micromonosporaceae</taxon>
        <taxon>Micromonospora</taxon>
    </lineage>
</organism>
<dbReference type="InterPro" id="IPR004710">
    <property type="entry name" value="Bilac:Na_transpt"/>
</dbReference>
<keyword evidence="7" id="KW-1185">Reference proteome</keyword>
<proteinExistence type="predicted"/>
<feature type="transmembrane region" description="Helical" evidence="5">
    <location>
        <begin position="39"/>
        <end position="61"/>
    </location>
</feature>
<dbReference type="RefSeq" id="WP_208813036.1">
    <property type="nucleotide sequence ID" value="NZ_WVUH01000059.1"/>
</dbReference>
<dbReference type="InterPro" id="IPR002657">
    <property type="entry name" value="BilAc:Na_symport/Acr3"/>
</dbReference>
<protein>
    <submittedName>
        <fullName evidence="6">Bile acid:sodium symporter family protein</fullName>
    </submittedName>
</protein>
<name>A0ABS3VNY4_MICEH</name>
<keyword evidence="2 5" id="KW-0812">Transmembrane</keyword>
<gene>
    <name evidence="6" type="ORF">GSF22_09600</name>
</gene>
<feature type="transmembrane region" description="Helical" evidence="5">
    <location>
        <begin position="169"/>
        <end position="188"/>
    </location>
</feature>
<evidence type="ECO:0000256" key="1">
    <source>
        <dbReference type="ARBA" id="ARBA00004141"/>
    </source>
</evidence>